<accession>A0A8A2VLA7</accession>
<feature type="compositionally biased region" description="Acidic residues" evidence="1">
    <location>
        <begin position="160"/>
        <end position="176"/>
    </location>
</feature>
<name>A0A8A2VLA7_9EURY</name>
<dbReference type="RefSeq" id="WP_207288576.1">
    <property type="nucleotide sequence ID" value="NZ_CP071462.1"/>
</dbReference>
<protein>
    <submittedName>
        <fullName evidence="2">Uncharacterized protein</fullName>
    </submittedName>
</protein>
<evidence type="ECO:0000313" key="2">
    <source>
        <dbReference type="EMBL" id="QSW98968.1"/>
    </source>
</evidence>
<reference evidence="2 3" key="1">
    <citation type="submission" date="2021-03" db="EMBL/GenBank/DDBJ databases">
        <title>Haloterrigena longa sp. nov. and Haloterrigena limicola sp. nov., extremely halophilic archaea isolated from a salt lake.</title>
        <authorList>
            <person name="Henglin C."/>
        </authorList>
    </citation>
    <scope>NUCLEOTIDE SEQUENCE [LARGE SCALE GENOMIC DNA]</scope>
    <source>
        <strain evidence="2 3">KZCA68</strain>
    </source>
</reference>
<dbReference type="PROSITE" id="PS51257">
    <property type="entry name" value="PROKAR_LIPOPROTEIN"/>
    <property type="match status" value="1"/>
</dbReference>
<evidence type="ECO:0000313" key="3">
    <source>
        <dbReference type="Proteomes" id="UP000663203"/>
    </source>
</evidence>
<dbReference type="EMBL" id="CP071462">
    <property type="protein sequence ID" value="QSW98968.1"/>
    <property type="molecule type" value="Genomic_DNA"/>
</dbReference>
<dbReference type="AlphaFoldDB" id="A0A8A2VLA7"/>
<feature type="region of interest" description="Disordered" evidence="1">
    <location>
        <begin position="127"/>
        <end position="176"/>
    </location>
</feature>
<dbReference type="KEGG" id="hakz:J0X25_16530"/>
<sequence length="176" mass="18653">MNRRTVLGLAGASVAVGLAGCVEGVQEHFGLTGIIPVEIHSEADRTHNLHIEARELETGRQSYQESIAVGPGETVGPPHLDNTEQSVQIRRIENNEEVDVQAVTVSPGAELLSITVYDDELEVTIEWSEGAGGNRTNESEGNETDGPESVGNESNVTETDGNESDAAETDGNESGE</sequence>
<gene>
    <name evidence="2" type="ORF">J0X25_16530</name>
</gene>
<dbReference type="GeneID" id="63188945"/>
<proteinExistence type="predicted"/>
<evidence type="ECO:0000256" key="1">
    <source>
        <dbReference type="SAM" id="MobiDB-lite"/>
    </source>
</evidence>
<keyword evidence="3" id="KW-1185">Reference proteome</keyword>
<organism evidence="2 3">
    <name type="scientific">Haloterrigena alkaliphila</name>
    <dbReference type="NCBI Taxonomy" id="2816475"/>
    <lineage>
        <taxon>Archaea</taxon>
        <taxon>Methanobacteriati</taxon>
        <taxon>Methanobacteriota</taxon>
        <taxon>Stenosarchaea group</taxon>
        <taxon>Halobacteria</taxon>
        <taxon>Halobacteriales</taxon>
        <taxon>Natrialbaceae</taxon>
        <taxon>Haloterrigena</taxon>
    </lineage>
</organism>
<dbReference type="Proteomes" id="UP000663203">
    <property type="component" value="Chromosome"/>
</dbReference>